<organism evidence="1 2">
    <name type="scientific">Sphingobacterium allocomposti</name>
    <dbReference type="NCBI Taxonomy" id="415956"/>
    <lineage>
        <taxon>Bacteria</taxon>
        <taxon>Pseudomonadati</taxon>
        <taxon>Bacteroidota</taxon>
        <taxon>Sphingobacteriia</taxon>
        <taxon>Sphingobacteriales</taxon>
        <taxon>Sphingobacteriaceae</taxon>
        <taxon>Sphingobacterium</taxon>
    </lineage>
</organism>
<dbReference type="OrthoDB" id="714911at2"/>
<sequence>MEIRDKLSEEINQWVAQEIENLGSGLDSINKEGYESYKSRIIAFFEDFYHLDLEQLGEYQTHGMVRAADLEKTTDIASGQRSAVPSGDFLRVSYPISLKCKSPRVFEVLQTVLGEGIHLQRDHFSVVIPVGTSRLTPQDIAHLSSTRETFLRNIAAVKEELSHLVEMAKIGLEKRLSQQISNRLAAS</sequence>
<keyword evidence="2" id="KW-1185">Reference proteome</keyword>
<protein>
    <submittedName>
        <fullName evidence="1">Uncharacterized protein</fullName>
    </submittedName>
</protein>
<evidence type="ECO:0000313" key="1">
    <source>
        <dbReference type="EMBL" id="TYP95733.1"/>
    </source>
</evidence>
<proteinExistence type="predicted"/>
<accession>A0A5S5DIC2</accession>
<comment type="caution">
    <text evidence="1">The sequence shown here is derived from an EMBL/GenBank/DDBJ whole genome shotgun (WGS) entry which is preliminary data.</text>
</comment>
<dbReference type="RefSeq" id="WP_148908650.1">
    <property type="nucleotide sequence ID" value="NZ_VNHX01000010.1"/>
</dbReference>
<gene>
    <name evidence="1" type="ORF">BC792_11061</name>
</gene>
<dbReference type="EMBL" id="VNHX01000010">
    <property type="protein sequence ID" value="TYP95733.1"/>
    <property type="molecule type" value="Genomic_DNA"/>
</dbReference>
<name>A0A5S5DIC2_9SPHI</name>
<dbReference type="AlphaFoldDB" id="A0A5S5DIC2"/>
<evidence type="ECO:0000313" key="2">
    <source>
        <dbReference type="Proteomes" id="UP000325105"/>
    </source>
</evidence>
<reference evidence="1 2" key="1">
    <citation type="submission" date="2019-07" db="EMBL/GenBank/DDBJ databases">
        <title>Genomic Encyclopedia of Archaeal and Bacterial Type Strains, Phase II (KMG-II): from individual species to whole genera.</title>
        <authorList>
            <person name="Goeker M."/>
        </authorList>
    </citation>
    <scope>NUCLEOTIDE SEQUENCE [LARGE SCALE GENOMIC DNA]</scope>
    <source>
        <strain evidence="1 2">DSM 18850</strain>
    </source>
</reference>
<dbReference type="Proteomes" id="UP000325105">
    <property type="component" value="Unassembled WGS sequence"/>
</dbReference>